<proteinExistence type="predicted"/>
<keyword evidence="2" id="KW-1185">Reference proteome</keyword>
<name>A0ACC3CJS2_PYRYE</name>
<sequence>MRSSSPPLPSAHLLPSLVSIPRPWGARWARAGPTAMPLPPPPSLCAANPPECDGVSPPTAAASGDTSSLPFGMAGRPAGRPHGGASRRSRREGGVGARRGAAATHHAAHCIPPPAGSRLAAWRRGGPRHRTRVGVGVAVAVG</sequence>
<reference evidence="1" key="1">
    <citation type="submission" date="2019-11" db="EMBL/GenBank/DDBJ databases">
        <title>Nori genome reveals adaptations in red seaweeds to the harsh intertidal environment.</title>
        <authorList>
            <person name="Wang D."/>
            <person name="Mao Y."/>
        </authorList>
    </citation>
    <scope>NUCLEOTIDE SEQUENCE</scope>
    <source>
        <tissue evidence="1">Gametophyte</tissue>
    </source>
</reference>
<accession>A0ACC3CJS2</accession>
<evidence type="ECO:0000313" key="1">
    <source>
        <dbReference type="EMBL" id="KAK1870178.1"/>
    </source>
</evidence>
<protein>
    <submittedName>
        <fullName evidence="1">Uncharacterized protein</fullName>
    </submittedName>
</protein>
<organism evidence="1 2">
    <name type="scientific">Pyropia yezoensis</name>
    <name type="common">Susabi-nori</name>
    <name type="synonym">Porphyra yezoensis</name>
    <dbReference type="NCBI Taxonomy" id="2788"/>
    <lineage>
        <taxon>Eukaryota</taxon>
        <taxon>Rhodophyta</taxon>
        <taxon>Bangiophyceae</taxon>
        <taxon>Bangiales</taxon>
        <taxon>Bangiaceae</taxon>
        <taxon>Pyropia</taxon>
    </lineage>
</organism>
<dbReference type="Proteomes" id="UP000798662">
    <property type="component" value="Chromosome 3"/>
</dbReference>
<comment type="caution">
    <text evidence="1">The sequence shown here is derived from an EMBL/GenBank/DDBJ whole genome shotgun (WGS) entry which is preliminary data.</text>
</comment>
<gene>
    <name evidence="1" type="ORF">I4F81_012640</name>
</gene>
<evidence type="ECO:0000313" key="2">
    <source>
        <dbReference type="Proteomes" id="UP000798662"/>
    </source>
</evidence>
<dbReference type="EMBL" id="CM020620">
    <property type="protein sequence ID" value="KAK1870178.1"/>
    <property type="molecule type" value="Genomic_DNA"/>
</dbReference>